<accession>A0AAE8JX81</accession>
<dbReference type="InterPro" id="IPR021077">
    <property type="entry name" value="Phage_phi-Lf_Orf112"/>
</dbReference>
<dbReference type="KEGG" id="xva:C7V42_11430"/>
<proteinExistence type="predicted"/>
<dbReference type="AlphaFoldDB" id="A0AAE8JX81"/>
<reference evidence="1 2" key="1">
    <citation type="submission" date="2018-03" db="EMBL/GenBank/DDBJ databases">
        <authorList>
            <person name="Wu G."/>
        </authorList>
    </citation>
    <scope>NUCLEOTIDE SEQUENCE [LARGE SCALE GENOMIC DNA]</scope>
    <source>
        <strain evidence="1 2">SAM-118</strain>
    </source>
</reference>
<evidence type="ECO:0000313" key="2">
    <source>
        <dbReference type="Proteomes" id="UP000284283"/>
    </source>
</evidence>
<dbReference type="EMBL" id="PYTT01000035">
    <property type="protein sequence ID" value="RNL05393.1"/>
    <property type="molecule type" value="Genomic_DNA"/>
</dbReference>
<protein>
    <submittedName>
        <fullName evidence="1">Uncharacterized protein</fullName>
    </submittedName>
</protein>
<name>A0AAE8JX81_XANVA</name>
<gene>
    <name evidence="1" type="ORF">C9386_04775</name>
</gene>
<comment type="caution">
    <text evidence="1">The sequence shown here is derived from an EMBL/GenBank/DDBJ whole genome shotgun (WGS) entry which is preliminary data.</text>
</comment>
<organism evidence="1 2">
    <name type="scientific">Xanthomonas vasicola pv. vasculorum</name>
    <dbReference type="NCBI Taxonomy" id="325776"/>
    <lineage>
        <taxon>Bacteria</taxon>
        <taxon>Pseudomonadati</taxon>
        <taxon>Pseudomonadota</taxon>
        <taxon>Gammaproteobacteria</taxon>
        <taxon>Lysobacterales</taxon>
        <taxon>Lysobacteraceae</taxon>
        <taxon>Xanthomonas</taxon>
    </lineage>
</organism>
<dbReference type="Pfam" id="PF12375">
    <property type="entry name" value="DUF3653"/>
    <property type="match status" value="1"/>
</dbReference>
<evidence type="ECO:0000313" key="1">
    <source>
        <dbReference type="EMBL" id="RNL05393.1"/>
    </source>
</evidence>
<dbReference type="Proteomes" id="UP000284283">
    <property type="component" value="Unassembled WGS sequence"/>
</dbReference>
<dbReference type="RefSeq" id="WP_087910980.1">
    <property type="nucleotide sequence ID" value="NZ_CP025272.1"/>
</dbReference>
<sequence length="122" mass="14065">MSKARKRPRLLRWLNKAVASIFSSQTEVPRERKHRGMCEYLSGRFIGWRIAGNYLVSPDGDRMTPERLKGLVWRDSMELRLAGYASRRKAEAAKKRFADQTVKVVVVSLSSWRDRHFGTIAG</sequence>